<dbReference type="Pfam" id="PF00975">
    <property type="entry name" value="Thioesterase"/>
    <property type="match status" value="1"/>
</dbReference>
<proteinExistence type="predicted"/>
<gene>
    <name evidence="2" type="ORF">ARMGADRAFT_1018748</name>
</gene>
<sequence length="686" mass="76037">MAFPTPQGLSSLTFNPPPVDGSLMFLELVDNNGTHSPDHALFRYEDPDGNDQHIHDDSAVVIGILANSDTLTFYATIVGIMRLGYIPFPISVRNSAPAVAHLMKTTNAKYLIISGNPSMQTIADLVCNHYGGDSITTILMPKFIYSCDLKPREPPPPFKQPERNPISLTHQFLLQLMKTPYTIGFWITSFSVSTDAISAHFHQQQSATITADRYISSVTKTNYTYVFTVPSFLEVQAALMSDRHISGSIMFSRGNFLPGVLAQPSPEYAFDLKDMKRLAEYRSLIGESVAQMIIVTNPSKPFEFTAKVYEMEIDEIYNVVDAIYSPISDISFPQTPTIKWVTSIVRDIVKGTFQENVGDNDVIFILGGDSLTATLIRNSIIRVPRKVVRVGVIRSLPSSFIFDKPTVIELCAFFYEVILGASVVSEGIHQNKALGEELFPEIGPDTLGQTIVELHEGQDEPPLIMIPGAGGLAFEYMSYTDKFRTAVWTLQVTSETPLNSLEEMATFYFQKIKAERPLGPYRFAAYSQTSVLLIVLVKLFEDNGDVVLQAAMLDHFPALLVYSVNQAGNTDPRIPENMEAVFDKGTGAITEMMSRDGNPGPLKCDNDIIRAVSQYLNGYLTAVSVFVYTSTTRKDGQSSMEAMSQWLPTVKAPISVIVALKGCLGTFPEEDKQEWRDLDSLVAFCR</sequence>
<dbReference type="InterPro" id="IPR001031">
    <property type="entry name" value="Thioesterase"/>
</dbReference>
<dbReference type="OrthoDB" id="429813at2759"/>
<reference evidence="3" key="1">
    <citation type="journal article" date="2017" name="Nat. Ecol. Evol.">
        <title>Genome expansion and lineage-specific genetic innovations in the forest pathogenic fungi Armillaria.</title>
        <authorList>
            <person name="Sipos G."/>
            <person name="Prasanna A.N."/>
            <person name="Walter M.C."/>
            <person name="O'Connor E."/>
            <person name="Balint B."/>
            <person name="Krizsan K."/>
            <person name="Kiss B."/>
            <person name="Hess J."/>
            <person name="Varga T."/>
            <person name="Slot J."/>
            <person name="Riley R."/>
            <person name="Boka B."/>
            <person name="Rigling D."/>
            <person name="Barry K."/>
            <person name="Lee J."/>
            <person name="Mihaltcheva S."/>
            <person name="LaButti K."/>
            <person name="Lipzen A."/>
            <person name="Waldron R."/>
            <person name="Moloney N.M."/>
            <person name="Sperisen C."/>
            <person name="Kredics L."/>
            <person name="Vagvoelgyi C."/>
            <person name="Patrignani A."/>
            <person name="Fitzpatrick D."/>
            <person name="Nagy I."/>
            <person name="Doyle S."/>
            <person name="Anderson J.B."/>
            <person name="Grigoriev I.V."/>
            <person name="Gueldener U."/>
            <person name="Muensterkoetter M."/>
            <person name="Nagy L.G."/>
        </authorList>
    </citation>
    <scope>NUCLEOTIDE SEQUENCE [LARGE SCALE GENOMIC DNA]</scope>
    <source>
        <strain evidence="3">Ar21-2</strain>
    </source>
</reference>
<evidence type="ECO:0000313" key="2">
    <source>
        <dbReference type="EMBL" id="PBK84082.1"/>
    </source>
</evidence>
<feature type="domain" description="Thioesterase" evidence="1">
    <location>
        <begin position="462"/>
        <end position="554"/>
    </location>
</feature>
<keyword evidence="3" id="KW-1185">Reference proteome</keyword>
<protein>
    <recommendedName>
        <fullName evidence="1">Thioesterase domain-containing protein</fullName>
    </recommendedName>
</protein>
<dbReference type="SUPFAM" id="SSF56801">
    <property type="entry name" value="Acetyl-CoA synthetase-like"/>
    <property type="match status" value="1"/>
</dbReference>
<dbReference type="SUPFAM" id="SSF53474">
    <property type="entry name" value="alpha/beta-Hydrolases"/>
    <property type="match status" value="1"/>
</dbReference>
<accession>A0A2H3CY32</accession>
<evidence type="ECO:0000313" key="3">
    <source>
        <dbReference type="Proteomes" id="UP000217790"/>
    </source>
</evidence>
<dbReference type="EMBL" id="KZ293701">
    <property type="protein sequence ID" value="PBK84082.1"/>
    <property type="molecule type" value="Genomic_DNA"/>
</dbReference>
<dbReference type="Proteomes" id="UP000217790">
    <property type="component" value="Unassembled WGS sequence"/>
</dbReference>
<dbReference type="STRING" id="47427.A0A2H3CY32"/>
<dbReference type="InParanoid" id="A0A2H3CY32"/>
<name>A0A2H3CY32_ARMGA</name>
<dbReference type="InterPro" id="IPR036736">
    <property type="entry name" value="ACP-like_sf"/>
</dbReference>
<dbReference type="Gene3D" id="3.40.50.980">
    <property type="match status" value="1"/>
</dbReference>
<dbReference type="Gene3D" id="1.10.1200.10">
    <property type="entry name" value="ACP-like"/>
    <property type="match status" value="1"/>
</dbReference>
<dbReference type="InterPro" id="IPR029058">
    <property type="entry name" value="AB_hydrolase_fold"/>
</dbReference>
<evidence type="ECO:0000259" key="1">
    <source>
        <dbReference type="Pfam" id="PF00975"/>
    </source>
</evidence>
<organism evidence="2 3">
    <name type="scientific">Armillaria gallica</name>
    <name type="common">Bulbous honey fungus</name>
    <name type="synonym">Armillaria bulbosa</name>
    <dbReference type="NCBI Taxonomy" id="47427"/>
    <lineage>
        <taxon>Eukaryota</taxon>
        <taxon>Fungi</taxon>
        <taxon>Dikarya</taxon>
        <taxon>Basidiomycota</taxon>
        <taxon>Agaricomycotina</taxon>
        <taxon>Agaricomycetes</taxon>
        <taxon>Agaricomycetidae</taxon>
        <taxon>Agaricales</taxon>
        <taxon>Marasmiineae</taxon>
        <taxon>Physalacriaceae</taxon>
        <taxon>Armillaria</taxon>
    </lineage>
</organism>
<dbReference type="AlphaFoldDB" id="A0A2H3CY32"/>
<dbReference type="Gene3D" id="3.40.50.1820">
    <property type="entry name" value="alpha/beta hydrolase"/>
    <property type="match status" value="1"/>
</dbReference>